<dbReference type="SUPFAM" id="SSF75011">
    <property type="entry name" value="3-carboxy-cis,cis-mucoante lactonizing enzyme"/>
    <property type="match status" value="1"/>
</dbReference>
<dbReference type="PANTHER" id="PTHR38787">
    <property type="entry name" value="REGULATORY P DOMAIN-CONTAINING PROTEIN"/>
    <property type="match status" value="1"/>
</dbReference>
<dbReference type="Gene3D" id="2.60.40.4070">
    <property type="match status" value="1"/>
</dbReference>
<feature type="domain" description="FlgD/Vpr Ig-like" evidence="1">
    <location>
        <begin position="397"/>
        <end position="458"/>
    </location>
</feature>
<dbReference type="SUPFAM" id="SSF50978">
    <property type="entry name" value="WD40 repeat-like"/>
    <property type="match status" value="1"/>
</dbReference>
<dbReference type="Proteomes" id="UP000739538">
    <property type="component" value="Unassembled WGS sequence"/>
</dbReference>
<dbReference type="EMBL" id="JAGQHS010000012">
    <property type="protein sequence ID" value="MCA9754921.1"/>
    <property type="molecule type" value="Genomic_DNA"/>
</dbReference>
<accession>A0A956NAT6</accession>
<dbReference type="GO" id="GO:0005576">
    <property type="term" value="C:extracellular region"/>
    <property type="evidence" value="ECO:0007669"/>
    <property type="project" value="TreeGrafter"/>
</dbReference>
<evidence type="ECO:0000313" key="3">
    <source>
        <dbReference type="Proteomes" id="UP000739538"/>
    </source>
</evidence>
<comment type="caution">
    <text evidence="2">The sequence shown here is derived from an EMBL/GenBank/DDBJ whole genome shotgun (WGS) entry which is preliminary data.</text>
</comment>
<dbReference type="InterPro" id="IPR036322">
    <property type="entry name" value="WD40_repeat_dom_sf"/>
</dbReference>
<dbReference type="NCBIfam" id="TIGR04312">
    <property type="entry name" value="choice_anch_B"/>
    <property type="match status" value="1"/>
</dbReference>
<dbReference type="Pfam" id="PF13860">
    <property type="entry name" value="FlgD_ig"/>
    <property type="match status" value="1"/>
</dbReference>
<dbReference type="InterPro" id="IPR025965">
    <property type="entry name" value="FlgD/Vpr_Ig-like"/>
</dbReference>
<evidence type="ECO:0000313" key="2">
    <source>
        <dbReference type="EMBL" id="MCA9754921.1"/>
    </source>
</evidence>
<name>A0A956NAT6_UNCEI</name>
<proteinExistence type="predicted"/>
<gene>
    <name evidence="2" type="ORF">KDA27_03895</name>
</gene>
<reference evidence="2" key="2">
    <citation type="journal article" date="2021" name="Microbiome">
        <title>Successional dynamics and alternative stable states in a saline activated sludge microbial community over 9 years.</title>
        <authorList>
            <person name="Wang Y."/>
            <person name="Ye J."/>
            <person name="Ju F."/>
            <person name="Liu L."/>
            <person name="Boyd J.A."/>
            <person name="Deng Y."/>
            <person name="Parks D.H."/>
            <person name="Jiang X."/>
            <person name="Yin X."/>
            <person name="Woodcroft B.J."/>
            <person name="Tyson G.W."/>
            <person name="Hugenholtz P."/>
            <person name="Polz M.F."/>
            <person name="Zhang T."/>
        </authorList>
    </citation>
    <scope>NUCLEOTIDE SEQUENCE</scope>
    <source>
        <strain evidence="2">HKST-UBA02</strain>
    </source>
</reference>
<reference evidence="2" key="1">
    <citation type="submission" date="2020-04" db="EMBL/GenBank/DDBJ databases">
        <authorList>
            <person name="Zhang T."/>
        </authorList>
    </citation>
    <scope>NUCLEOTIDE SEQUENCE</scope>
    <source>
        <strain evidence="2">HKST-UBA02</strain>
    </source>
</reference>
<dbReference type="InterPro" id="IPR027589">
    <property type="entry name" value="Choice_anch_B"/>
</dbReference>
<evidence type="ECO:0000259" key="1">
    <source>
        <dbReference type="Pfam" id="PF13860"/>
    </source>
</evidence>
<sequence>MSLLRAGTTLVALVAGVTRPSVAEIESLEVELLGSYSVTDYDPWVADVWGFTQDDREFALLCCGNSLRVLDCTDPANIVLASLVERPVEQNDLKDVKVWGNYAYACLEIGDVLIVDISDPYDAHQVGAIPQWEICWPTPCEIPSNGGCHNLWIDDRGYLFLAGVHFDTTLIFDLNADPEAPPLVGRYDPGYIHDLYVWNGRGYVANPDAAANEWEIVDFSNVQAPVRVSGMTYDSVHYAHASWPTEDGNYLLTSDEGEGGHLGVFDIRDPEAPVLVAEYEVGSGSSIHNIMVRGRYAFIAYYDRGLRVLDLIDPTNPVEVGYYDDDRWDDVSCSFGVYRGIWGVYANNPSGNVFVSEMCGGGLHVLDFALDDVAPAPVGDRVRLEVWPNPSSALVEFRAELDAPGPVTAEVFDASGRKVRTLADREERPQGLSIWAWDGRDDDGTPAPVGVYFARVEQGKRAALQKVAWIR</sequence>
<dbReference type="Pfam" id="PF08309">
    <property type="entry name" value="LVIVD"/>
    <property type="match status" value="2"/>
</dbReference>
<dbReference type="PANTHER" id="PTHR38787:SF3">
    <property type="entry name" value="REGULATORY P DOMAIN-CONTAINING PROTEIN"/>
    <property type="match status" value="1"/>
</dbReference>
<dbReference type="AlphaFoldDB" id="A0A956NAT6"/>
<protein>
    <submittedName>
        <fullName evidence="2">Choice-of-anchor B family protein</fullName>
    </submittedName>
</protein>
<organism evidence="2 3">
    <name type="scientific">Eiseniibacteriota bacterium</name>
    <dbReference type="NCBI Taxonomy" id="2212470"/>
    <lineage>
        <taxon>Bacteria</taxon>
        <taxon>Candidatus Eiseniibacteriota</taxon>
    </lineage>
</organism>
<dbReference type="InterPro" id="IPR013211">
    <property type="entry name" value="LVIVD"/>
</dbReference>